<evidence type="ECO:0008006" key="4">
    <source>
        <dbReference type="Google" id="ProtNLM"/>
    </source>
</evidence>
<keyword evidence="1" id="KW-1133">Transmembrane helix</keyword>
<dbReference type="EMBL" id="FPAB01000007">
    <property type="protein sequence ID" value="SFT08784.1"/>
    <property type="molecule type" value="Genomic_DNA"/>
</dbReference>
<feature type="transmembrane region" description="Helical" evidence="1">
    <location>
        <begin position="82"/>
        <end position="101"/>
    </location>
</feature>
<protein>
    <recommendedName>
        <fullName evidence="4">DUF3040 domain-containing protein</fullName>
    </recommendedName>
</protein>
<proteinExistence type="predicted"/>
<evidence type="ECO:0000313" key="3">
    <source>
        <dbReference type="Proteomes" id="UP000198873"/>
    </source>
</evidence>
<gene>
    <name evidence="2" type="ORF">SAMN05444716_10781</name>
</gene>
<feature type="transmembrane region" description="Helical" evidence="1">
    <location>
        <begin position="54"/>
        <end position="76"/>
    </location>
</feature>
<name>A0A1I6V552_9ACTN</name>
<organism evidence="2 3">
    <name type="scientific">Streptomyces harbinensis</name>
    <dbReference type="NCBI Taxonomy" id="1176198"/>
    <lineage>
        <taxon>Bacteria</taxon>
        <taxon>Bacillati</taxon>
        <taxon>Actinomycetota</taxon>
        <taxon>Actinomycetes</taxon>
        <taxon>Kitasatosporales</taxon>
        <taxon>Streptomycetaceae</taxon>
        <taxon>Streptomyces</taxon>
    </lineage>
</organism>
<evidence type="ECO:0000256" key="1">
    <source>
        <dbReference type="SAM" id="Phobius"/>
    </source>
</evidence>
<reference evidence="3" key="1">
    <citation type="submission" date="2016-10" db="EMBL/GenBank/DDBJ databases">
        <authorList>
            <person name="Varghese N."/>
            <person name="Submissions S."/>
        </authorList>
    </citation>
    <scope>NUCLEOTIDE SEQUENCE [LARGE SCALE GENOMIC DNA]</scope>
    <source>
        <strain evidence="3">CGMCC 4.7047</strain>
    </source>
</reference>
<keyword evidence="1" id="KW-0812">Transmembrane</keyword>
<dbReference type="Proteomes" id="UP000198873">
    <property type="component" value="Unassembled WGS sequence"/>
</dbReference>
<accession>A0A1I6V552</accession>
<dbReference type="AlphaFoldDB" id="A0A1I6V552"/>
<dbReference type="STRING" id="1176198.SAMN05444716_10781"/>
<sequence>MSGAGGRVRVTSPQTRVALARRHRPAQHLLPLPSPDSGADTEAARALFRRQRRLAARTLGLLGGLLLGLSGLLWLLPAPLSWVVLMVGSYPLLLVIAVCHVRAAERNEDRAP</sequence>
<dbReference type="RefSeq" id="WP_019433412.1">
    <property type="nucleotide sequence ID" value="NZ_CP054938.1"/>
</dbReference>
<keyword evidence="3" id="KW-1185">Reference proteome</keyword>
<evidence type="ECO:0000313" key="2">
    <source>
        <dbReference type="EMBL" id="SFT08784.1"/>
    </source>
</evidence>
<keyword evidence="1" id="KW-0472">Membrane</keyword>